<evidence type="ECO:0008006" key="15">
    <source>
        <dbReference type="Google" id="ProtNLM"/>
    </source>
</evidence>
<name>A0A9W9SNF5_9EURO</name>
<evidence type="ECO:0000256" key="9">
    <source>
        <dbReference type="ARBA" id="ARBA00023242"/>
    </source>
</evidence>
<keyword evidence="9" id="KW-0539">Nucleus</keyword>
<feature type="domain" description="Zn(2)-C6 fungal-type" evidence="11">
    <location>
        <begin position="97"/>
        <end position="126"/>
    </location>
</feature>
<sequence>MSHPSESNTFRCRYAHCTATYRRKEHLNRHLASHKEERLCCPYCDATLTRRNVLRSDSKIQRLCNTKTNYLYSDLLRRHIRKLHPDMKPPTSRAVKACKACHLRKERCDGEDPCNQCQRRKVICSHPDRQESARNECTMHPTQAYTHMDLVEPALNGSSWVGQEFVDIYFDQFHPIWPFLHRGTFKVEKEPCVLVQSMLMIGLWIKGDSDARRMAMAFHDRLLSAIQTQRAQWYIAESTPHGNKDTPCHMVTYQSILLQVIFSLVVAKIETPFDLNLRCELPASNYELLTSLARTCRRLGLFYYPNMLARHEVFAPPALVWVSVEETKRFGLALYKLCRLVAPSIEHATVYKDRGDLSNELLNLGDLEFSMPDPDEVWNASVETGSHNIRASPLQGAGKNSSNPDEWISNALMKFSNSSVGFDWI</sequence>
<evidence type="ECO:0000256" key="8">
    <source>
        <dbReference type="ARBA" id="ARBA00023163"/>
    </source>
</evidence>
<dbReference type="SUPFAM" id="SSF57701">
    <property type="entry name" value="Zn2/Cys6 DNA-binding domain"/>
    <property type="match status" value="1"/>
</dbReference>
<comment type="subcellular location">
    <subcellularLocation>
        <location evidence="1">Nucleus</location>
    </subcellularLocation>
</comment>
<keyword evidence="4 10" id="KW-0863">Zinc-finger</keyword>
<keyword evidence="2" id="KW-0479">Metal-binding</keyword>
<dbReference type="Proteomes" id="UP001147782">
    <property type="component" value="Unassembled WGS sequence"/>
</dbReference>
<evidence type="ECO:0000256" key="3">
    <source>
        <dbReference type="ARBA" id="ARBA00022737"/>
    </source>
</evidence>
<keyword evidence="5" id="KW-0862">Zinc</keyword>
<dbReference type="AlphaFoldDB" id="A0A9W9SNF5"/>
<dbReference type="GeneID" id="81435761"/>
<dbReference type="GO" id="GO:0006351">
    <property type="term" value="P:DNA-templated transcription"/>
    <property type="evidence" value="ECO:0007669"/>
    <property type="project" value="InterPro"/>
</dbReference>
<reference evidence="13" key="1">
    <citation type="submission" date="2022-11" db="EMBL/GenBank/DDBJ databases">
        <authorList>
            <person name="Petersen C."/>
        </authorList>
    </citation>
    <scope>NUCLEOTIDE SEQUENCE</scope>
    <source>
        <strain evidence="13">IBT 29864</strain>
    </source>
</reference>
<evidence type="ECO:0000256" key="5">
    <source>
        <dbReference type="ARBA" id="ARBA00022833"/>
    </source>
</evidence>
<reference evidence="13" key="2">
    <citation type="journal article" date="2023" name="IMA Fungus">
        <title>Comparative genomic study of the Penicillium genus elucidates a diverse pangenome and 15 lateral gene transfer events.</title>
        <authorList>
            <person name="Petersen C."/>
            <person name="Sorensen T."/>
            <person name="Nielsen M.R."/>
            <person name="Sondergaard T.E."/>
            <person name="Sorensen J.L."/>
            <person name="Fitzpatrick D.A."/>
            <person name="Frisvad J.C."/>
            <person name="Nielsen K.L."/>
        </authorList>
    </citation>
    <scope>NUCLEOTIDE SEQUENCE</scope>
    <source>
        <strain evidence="13">IBT 29864</strain>
    </source>
</reference>
<feature type="domain" description="C2H2-type" evidence="12">
    <location>
        <begin position="10"/>
        <end position="39"/>
    </location>
</feature>
<dbReference type="GO" id="GO:0000981">
    <property type="term" value="F:DNA-binding transcription factor activity, RNA polymerase II-specific"/>
    <property type="evidence" value="ECO:0007669"/>
    <property type="project" value="InterPro"/>
</dbReference>
<dbReference type="Pfam" id="PF00172">
    <property type="entry name" value="Zn_clus"/>
    <property type="match status" value="1"/>
</dbReference>
<protein>
    <recommendedName>
        <fullName evidence="15">Zn(2)-C6 fungal-type domain-containing protein</fullName>
    </recommendedName>
</protein>
<gene>
    <name evidence="13" type="ORF">N7496_003653</name>
</gene>
<evidence type="ECO:0000256" key="6">
    <source>
        <dbReference type="ARBA" id="ARBA00023015"/>
    </source>
</evidence>
<dbReference type="PROSITE" id="PS50157">
    <property type="entry name" value="ZINC_FINGER_C2H2_2"/>
    <property type="match status" value="1"/>
</dbReference>
<dbReference type="GO" id="GO:0005634">
    <property type="term" value="C:nucleus"/>
    <property type="evidence" value="ECO:0007669"/>
    <property type="project" value="UniProtKB-SubCell"/>
</dbReference>
<keyword evidence="6" id="KW-0805">Transcription regulation</keyword>
<keyword evidence="14" id="KW-1185">Reference proteome</keyword>
<dbReference type="GO" id="GO:0008270">
    <property type="term" value="F:zinc ion binding"/>
    <property type="evidence" value="ECO:0007669"/>
    <property type="project" value="UniProtKB-KW"/>
</dbReference>
<dbReference type="PANTHER" id="PTHR40626:SF36">
    <property type="entry name" value="TRANSCRIPTION FACTOR WITH C2H2 AND ZN(2)-CYS(6) DNA BINDING DOMAIN (EUROFUNG)"/>
    <property type="match status" value="1"/>
</dbReference>
<dbReference type="PROSITE" id="PS00028">
    <property type="entry name" value="ZINC_FINGER_C2H2_1"/>
    <property type="match status" value="1"/>
</dbReference>
<dbReference type="PROSITE" id="PS50048">
    <property type="entry name" value="ZN2_CY6_FUNGAL_2"/>
    <property type="match status" value="1"/>
</dbReference>
<evidence type="ECO:0000313" key="14">
    <source>
        <dbReference type="Proteomes" id="UP001147782"/>
    </source>
</evidence>
<dbReference type="Gene3D" id="4.10.240.10">
    <property type="entry name" value="Zn(2)-C6 fungal-type DNA-binding domain"/>
    <property type="match status" value="1"/>
</dbReference>
<evidence type="ECO:0000256" key="1">
    <source>
        <dbReference type="ARBA" id="ARBA00004123"/>
    </source>
</evidence>
<dbReference type="OrthoDB" id="10261408at2759"/>
<evidence type="ECO:0000256" key="2">
    <source>
        <dbReference type="ARBA" id="ARBA00022723"/>
    </source>
</evidence>
<evidence type="ECO:0000256" key="4">
    <source>
        <dbReference type="ARBA" id="ARBA00022771"/>
    </source>
</evidence>
<dbReference type="EMBL" id="JAPZBS010000002">
    <property type="protein sequence ID" value="KAJ5381225.1"/>
    <property type="molecule type" value="Genomic_DNA"/>
</dbReference>
<evidence type="ECO:0000259" key="11">
    <source>
        <dbReference type="PROSITE" id="PS50048"/>
    </source>
</evidence>
<dbReference type="InterPro" id="IPR001138">
    <property type="entry name" value="Zn2Cys6_DnaBD"/>
</dbReference>
<organism evidence="13 14">
    <name type="scientific">Penicillium cataractarum</name>
    <dbReference type="NCBI Taxonomy" id="2100454"/>
    <lineage>
        <taxon>Eukaryota</taxon>
        <taxon>Fungi</taxon>
        <taxon>Dikarya</taxon>
        <taxon>Ascomycota</taxon>
        <taxon>Pezizomycotina</taxon>
        <taxon>Eurotiomycetes</taxon>
        <taxon>Eurotiomycetidae</taxon>
        <taxon>Eurotiales</taxon>
        <taxon>Aspergillaceae</taxon>
        <taxon>Penicillium</taxon>
    </lineage>
</organism>
<dbReference type="SMART" id="SM00066">
    <property type="entry name" value="GAL4"/>
    <property type="match status" value="1"/>
</dbReference>
<dbReference type="PROSITE" id="PS00463">
    <property type="entry name" value="ZN2_CY6_FUNGAL_1"/>
    <property type="match status" value="1"/>
</dbReference>
<keyword evidence="7" id="KW-0238">DNA-binding</keyword>
<dbReference type="Pfam" id="PF04082">
    <property type="entry name" value="Fungal_trans"/>
    <property type="match status" value="1"/>
</dbReference>
<comment type="caution">
    <text evidence="13">The sequence shown here is derived from an EMBL/GenBank/DDBJ whole genome shotgun (WGS) entry which is preliminary data.</text>
</comment>
<evidence type="ECO:0000256" key="7">
    <source>
        <dbReference type="ARBA" id="ARBA00023125"/>
    </source>
</evidence>
<dbReference type="RefSeq" id="XP_056558796.1">
    <property type="nucleotide sequence ID" value="XM_056696584.1"/>
</dbReference>
<dbReference type="InterPro" id="IPR007219">
    <property type="entry name" value="XnlR_reg_dom"/>
</dbReference>
<evidence type="ECO:0000259" key="12">
    <source>
        <dbReference type="PROSITE" id="PS50157"/>
    </source>
</evidence>
<accession>A0A9W9SNF5</accession>
<keyword evidence="3" id="KW-0677">Repeat</keyword>
<dbReference type="InterPro" id="IPR013087">
    <property type="entry name" value="Znf_C2H2_type"/>
</dbReference>
<dbReference type="GO" id="GO:0000785">
    <property type="term" value="C:chromatin"/>
    <property type="evidence" value="ECO:0007669"/>
    <property type="project" value="TreeGrafter"/>
</dbReference>
<dbReference type="CDD" id="cd12148">
    <property type="entry name" value="fungal_TF_MHR"/>
    <property type="match status" value="1"/>
</dbReference>
<keyword evidence="8" id="KW-0804">Transcription</keyword>
<dbReference type="InterPro" id="IPR036864">
    <property type="entry name" value="Zn2-C6_fun-type_DNA-bd_sf"/>
</dbReference>
<dbReference type="InterPro" id="IPR051059">
    <property type="entry name" value="VerF-like"/>
</dbReference>
<evidence type="ECO:0000256" key="10">
    <source>
        <dbReference type="PROSITE-ProRule" id="PRU00042"/>
    </source>
</evidence>
<proteinExistence type="predicted"/>
<dbReference type="PANTHER" id="PTHR40626">
    <property type="entry name" value="MIP31509P"/>
    <property type="match status" value="1"/>
</dbReference>
<evidence type="ECO:0000313" key="13">
    <source>
        <dbReference type="EMBL" id="KAJ5381225.1"/>
    </source>
</evidence>
<dbReference type="Gene3D" id="3.30.160.60">
    <property type="entry name" value="Classic Zinc Finger"/>
    <property type="match status" value="1"/>
</dbReference>
<dbReference type="GO" id="GO:0000978">
    <property type="term" value="F:RNA polymerase II cis-regulatory region sequence-specific DNA binding"/>
    <property type="evidence" value="ECO:0007669"/>
    <property type="project" value="InterPro"/>
</dbReference>
<dbReference type="CDD" id="cd00067">
    <property type="entry name" value="GAL4"/>
    <property type="match status" value="1"/>
</dbReference>